<name>A0A2S7TAG7_9FLAO</name>
<organism evidence="2 3">
    <name type="scientific">Aureicoccus marinus</name>
    <dbReference type="NCBI Taxonomy" id="754435"/>
    <lineage>
        <taxon>Bacteria</taxon>
        <taxon>Pseudomonadati</taxon>
        <taxon>Bacteroidota</taxon>
        <taxon>Flavobacteriia</taxon>
        <taxon>Flavobacteriales</taxon>
        <taxon>Flavobacteriaceae</taxon>
        <taxon>Aureicoccus</taxon>
    </lineage>
</organism>
<dbReference type="Pfam" id="PF07920">
    <property type="entry name" value="DUF1684"/>
    <property type="match status" value="1"/>
</dbReference>
<dbReference type="Proteomes" id="UP000239366">
    <property type="component" value="Unassembled WGS sequence"/>
</dbReference>
<dbReference type="EMBL" id="MQVX01000001">
    <property type="protein sequence ID" value="PQJ16634.1"/>
    <property type="molecule type" value="Genomic_DNA"/>
</dbReference>
<feature type="chain" id="PRO_5015443318" description="DUF1684 domain-containing protein" evidence="1">
    <location>
        <begin position="18"/>
        <end position="198"/>
    </location>
</feature>
<evidence type="ECO:0000313" key="2">
    <source>
        <dbReference type="EMBL" id="PQJ16634.1"/>
    </source>
</evidence>
<dbReference type="PANTHER" id="PTHR41913:SF1">
    <property type="entry name" value="DUF1684 DOMAIN-CONTAINING PROTEIN"/>
    <property type="match status" value="1"/>
</dbReference>
<feature type="signal peptide" evidence="1">
    <location>
        <begin position="1"/>
        <end position="17"/>
    </location>
</feature>
<evidence type="ECO:0000313" key="3">
    <source>
        <dbReference type="Proteomes" id="UP000239366"/>
    </source>
</evidence>
<protein>
    <recommendedName>
        <fullName evidence="4">DUF1684 domain-containing protein</fullName>
    </recommendedName>
</protein>
<evidence type="ECO:0008006" key="4">
    <source>
        <dbReference type="Google" id="ProtNLM"/>
    </source>
</evidence>
<dbReference type="InterPro" id="IPR012467">
    <property type="entry name" value="DUF1684"/>
</dbReference>
<keyword evidence="1" id="KW-0732">Signal</keyword>
<dbReference type="RefSeq" id="WP_105002302.1">
    <property type="nucleotide sequence ID" value="NZ_MQVX01000001.1"/>
</dbReference>
<gene>
    <name evidence="2" type="ORF">BST99_13735</name>
</gene>
<dbReference type="AlphaFoldDB" id="A0A2S7TAG7"/>
<reference evidence="3" key="1">
    <citation type="submission" date="2016-11" db="EMBL/GenBank/DDBJ databases">
        <title>Trade-off between light-utilization and light-protection in marine flavobacteria.</title>
        <authorList>
            <person name="Kumagai Y."/>
            <person name="Yoshizawa S."/>
            <person name="Kogure K."/>
        </authorList>
    </citation>
    <scope>NUCLEOTIDE SEQUENCE [LARGE SCALE GENOMIC DNA]</scope>
    <source>
        <strain evidence="3">SG-18</strain>
    </source>
</reference>
<sequence length="198" mass="22993">MKYGFLLFFLSVLGLNAQTYEDTVRAYHKEQNDFYSNPKTSPLTEEDLKTFEGHPYYPIDEEYRVVAEFIRIENAAPFLMKTTTDRLPTYQLYGKARFTLQGKTFELELYKDLSFQGRLKYRDILFLPFTDLTNGDGSYGGGRYMNIKIPEGDTVVLDFNKTYHPYCVYNPVYSCPIPPEVNHLEVAIKAGVKLNKKK</sequence>
<dbReference type="PANTHER" id="PTHR41913">
    <property type="entry name" value="DUF1684 DOMAIN-CONTAINING PROTEIN"/>
    <property type="match status" value="1"/>
</dbReference>
<evidence type="ECO:0000256" key="1">
    <source>
        <dbReference type="SAM" id="SignalP"/>
    </source>
</evidence>
<comment type="caution">
    <text evidence="2">The sequence shown here is derived from an EMBL/GenBank/DDBJ whole genome shotgun (WGS) entry which is preliminary data.</text>
</comment>
<accession>A0A2S7TAG7</accession>
<dbReference type="OrthoDB" id="5493262at2"/>
<keyword evidence="3" id="KW-1185">Reference proteome</keyword>
<proteinExistence type="predicted"/>